<gene>
    <name evidence="2" type="ORF">ARMOST_03993</name>
</gene>
<dbReference type="STRING" id="47428.A0A284QW31"/>
<evidence type="ECO:0000256" key="1">
    <source>
        <dbReference type="SAM" id="MobiDB-lite"/>
    </source>
</evidence>
<feature type="region of interest" description="Disordered" evidence="1">
    <location>
        <begin position="1"/>
        <end position="52"/>
    </location>
</feature>
<dbReference type="EMBL" id="FUEG01000002">
    <property type="protein sequence ID" value="SJL00680.1"/>
    <property type="molecule type" value="Genomic_DNA"/>
</dbReference>
<dbReference type="OMA" id="FNDGCKG"/>
<name>A0A284QW31_ARMOS</name>
<protein>
    <submittedName>
        <fullName evidence="2">Uncharacterized protein</fullName>
    </submittedName>
</protein>
<sequence length="291" mass="33772">MAPYRPAPSTIRKTHYRIPYSPIKPYKRSPLQYNRNRSGPQRSTPPEFHSRRVSNIWHQRPPLLDPIYESPLARRRQDVSFDFEDSFRVPVQREEDDDDNDGVLFPWEDEQTLIAELSRDGRVEPDDDENVLKLIDSLANSFTRYSNILVDDIAQTLVPAVRRVKEAHHVLNTRVDDDFGKGLWEFHDACKKMEVATLKDAAGVKEEYEAAQVRIADIMGKLEDAYARRDQLWVDFEVKLNSLVDPTIEMLKDLPARMERAISEVDKQSKKLNKDDVGLEQTLKDLLTKLN</sequence>
<accession>A0A284QW31</accession>
<proteinExistence type="predicted"/>
<organism evidence="2 3">
    <name type="scientific">Armillaria ostoyae</name>
    <name type="common">Armillaria root rot fungus</name>
    <dbReference type="NCBI Taxonomy" id="47428"/>
    <lineage>
        <taxon>Eukaryota</taxon>
        <taxon>Fungi</taxon>
        <taxon>Dikarya</taxon>
        <taxon>Basidiomycota</taxon>
        <taxon>Agaricomycotina</taxon>
        <taxon>Agaricomycetes</taxon>
        <taxon>Agaricomycetidae</taxon>
        <taxon>Agaricales</taxon>
        <taxon>Marasmiineae</taxon>
        <taxon>Physalacriaceae</taxon>
        <taxon>Armillaria</taxon>
    </lineage>
</organism>
<evidence type="ECO:0000313" key="2">
    <source>
        <dbReference type="EMBL" id="SJL00680.1"/>
    </source>
</evidence>
<feature type="compositionally biased region" description="Polar residues" evidence="1">
    <location>
        <begin position="31"/>
        <end position="44"/>
    </location>
</feature>
<keyword evidence="3" id="KW-1185">Reference proteome</keyword>
<reference evidence="3" key="1">
    <citation type="journal article" date="2017" name="Nat. Ecol. Evol.">
        <title>Genome expansion and lineage-specific genetic innovations in the forest pathogenic fungi Armillaria.</title>
        <authorList>
            <person name="Sipos G."/>
            <person name="Prasanna A.N."/>
            <person name="Walter M.C."/>
            <person name="O'Connor E."/>
            <person name="Balint B."/>
            <person name="Krizsan K."/>
            <person name="Kiss B."/>
            <person name="Hess J."/>
            <person name="Varga T."/>
            <person name="Slot J."/>
            <person name="Riley R."/>
            <person name="Boka B."/>
            <person name="Rigling D."/>
            <person name="Barry K."/>
            <person name="Lee J."/>
            <person name="Mihaltcheva S."/>
            <person name="LaButti K."/>
            <person name="Lipzen A."/>
            <person name="Waldron R."/>
            <person name="Moloney N.M."/>
            <person name="Sperisen C."/>
            <person name="Kredics L."/>
            <person name="Vagvoelgyi C."/>
            <person name="Patrignani A."/>
            <person name="Fitzpatrick D."/>
            <person name="Nagy I."/>
            <person name="Doyle S."/>
            <person name="Anderson J.B."/>
            <person name="Grigoriev I.V."/>
            <person name="Gueldener U."/>
            <person name="Muensterkoetter M."/>
            <person name="Nagy L.G."/>
        </authorList>
    </citation>
    <scope>NUCLEOTIDE SEQUENCE [LARGE SCALE GENOMIC DNA]</scope>
    <source>
        <strain evidence="3">C18/9</strain>
    </source>
</reference>
<dbReference type="Proteomes" id="UP000219338">
    <property type="component" value="Unassembled WGS sequence"/>
</dbReference>
<evidence type="ECO:0000313" key="3">
    <source>
        <dbReference type="Proteomes" id="UP000219338"/>
    </source>
</evidence>
<dbReference type="AlphaFoldDB" id="A0A284QW31"/>
<dbReference type="OrthoDB" id="2678231at2759"/>